<sequence length="174" mass="18419">MAETPSAIHAIQAVGLVTSSALAGASIVISTIMVPRLLEAPTPLMLRQWNGVFTHGKNAMPPLAALAASSYFYLAYKSHQLLGPAASKWKLYLVAGLLSIGIVPYTLVGMSPTNQKLLNKVEETKGLSVKDELVEAGLGEETAHKLIDKWGLLNLGRGVLLLASGFVGAWTALQ</sequence>
<evidence type="ECO:0000256" key="1">
    <source>
        <dbReference type="ARBA" id="ARBA00004141"/>
    </source>
</evidence>
<feature type="transmembrane region" description="Helical" evidence="6">
    <location>
        <begin position="91"/>
        <end position="110"/>
    </location>
</feature>
<evidence type="ECO:0008006" key="9">
    <source>
        <dbReference type="Google" id="ProtNLM"/>
    </source>
</evidence>
<evidence type="ECO:0000256" key="5">
    <source>
        <dbReference type="ARBA" id="ARBA00034313"/>
    </source>
</evidence>
<dbReference type="EMBL" id="PDLM01000011">
    <property type="protein sequence ID" value="RDW66211.1"/>
    <property type="molecule type" value="Genomic_DNA"/>
</dbReference>
<evidence type="ECO:0000256" key="6">
    <source>
        <dbReference type="SAM" id="Phobius"/>
    </source>
</evidence>
<dbReference type="PANTHER" id="PTHR35042">
    <property type="entry name" value="ANTHRONE OXYGENASE ENCC"/>
    <property type="match status" value="1"/>
</dbReference>
<dbReference type="PANTHER" id="PTHR35042:SF1">
    <property type="entry name" value="DUF1772-DOMAIN-CONTAINING PROTEIN"/>
    <property type="match status" value="1"/>
</dbReference>
<proteinExistence type="inferred from homology"/>
<evidence type="ECO:0000313" key="8">
    <source>
        <dbReference type="Proteomes" id="UP000256645"/>
    </source>
</evidence>
<comment type="caution">
    <text evidence="7">The sequence shown here is derived from an EMBL/GenBank/DDBJ whole genome shotgun (WGS) entry which is preliminary data.</text>
</comment>
<protein>
    <recommendedName>
        <fullName evidence="9">DUF1772-domain-containing protein</fullName>
    </recommendedName>
</protein>
<keyword evidence="8" id="KW-1185">Reference proteome</keyword>
<comment type="subcellular location">
    <subcellularLocation>
        <location evidence="1">Membrane</location>
        <topology evidence="1">Multi-pass membrane protein</topology>
    </subcellularLocation>
</comment>
<keyword evidence="4 6" id="KW-0472">Membrane</keyword>
<dbReference type="STRING" id="1849047.A0A3D8QWZ0"/>
<dbReference type="Pfam" id="PF08592">
    <property type="entry name" value="Anthrone_oxy"/>
    <property type="match status" value="1"/>
</dbReference>
<dbReference type="OrthoDB" id="5954308at2759"/>
<comment type="similarity">
    <text evidence="5">Belongs to the anthrone oxygenase family.</text>
</comment>
<keyword evidence="3 6" id="KW-1133">Transmembrane helix</keyword>
<feature type="transmembrane region" description="Helical" evidence="6">
    <location>
        <begin position="155"/>
        <end position="173"/>
    </location>
</feature>
<organism evidence="7 8">
    <name type="scientific">Coleophoma cylindrospora</name>
    <dbReference type="NCBI Taxonomy" id="1849047"/>
    <lineage>
        <taxon>Eukaryota</taxon>
        <taxon>Fungi</taxon>
        <taxon>Dikarya</taxon>
        <taxon>Ascomycota</taxon>
        <taxon>Pezizomycotina</taxon>
        <taxon>Leotiomycetes</taxon>
        <taxon>Helotiales</taxon>
        <taxon>Dermateaceae</taxon>
        <taxon>Coleophoma</taxon>
    </lineage>
</organism>
<accession>A0A3D8QWZ0</accession>
<dbReference type="AlphaFoldDB" id="A0A3D8QWZ0"/>
<name>A0A3D8QWZ0_9HELO</name>
<feature type="transmembrane region" description="Helical" evidence="6">
    <location>
        <begin position="12"/>
        <end position="38"/>
    </location>
</feature>
<dbReference type="InterPro" id="IPR013901">
    <property type="entry name" value="Anthrone_oxy"/>
</dbReference>
<evidence type="ECO:0000256" key="2">
    <source>
        <dbReference type="ARBA" id="ARBA00022692"/>
    </source>
</evidence>
<feature type="transmembrane region" description="Helical" evidence="6">
    <location>
        <begin position="59"/>
        <end position="76"/>
    </location>
</feature>
<evidence type="ECO:0000256" key="4">
    <source>
        <dbReference type="ARBA" id="ARBA00023136"/>
    </source>
</evidence>
<keyword evidence="2 6" id="KW-0812">Transmembrane</keyword>
<dbReference type="Proteomes" id="UP000256645">
    <property type="component" value="Unassembled WGS sequence"/>
</dbReference>
<evidence type="ECO:0000256" key="3">
    <source>
        <dbReference type="ARBA" id="ARBA00022989"/>
    </source>
</evidence>
<dbReference type="GO" id="GO:0016020">
    <property type="term" value="C:membrane"/>
    <property type="evidence" value="ECO:0007669"/>
    <property type="project" value="UniProtKB-SubCell"/>
</dbReference>
<evidence type="ECO:0000313" key="7">
    <source>
        <dbReference type="EMBL" id="RDW66211.1"/>
    </source>
</evidence>
<gene>
    <name evidence="7" type="ORF">BP6252_09846</name>
</gene>
<reference evidence="7 8" key="1">
    <citation type="journal article" date="2018" name="IMA Fungus">
        <title>IMA Genome-F 9: Draft genome sequence of Annulohypoxylon stygium, Aspergillus mulundensis, Berkeleyomyces basicola (syn. Thielaviopsis basicola), Ceratocystis smalleyi, two Cercospora beticola strains, Coleophoma cylindrospora, Fusarium fracticaudum, Phialophora cf. hyalina, and Morchella septimelata.</title>
        <authorList>
            <person name="Wingfield B.D."/>
            <person name="Bills G.F."/>
            <person name="Dong Y."/>
            <person name="Huang W."/>
            <person name="Nel W.J."/>
            <person name="Swalarsk-Parry B.S."/>
            <person name="Vaghefi N."/>
            <person name="Wilken P.M."/>
            <person name="An Z."/>
            <person name="de Beer Z.W."/>
            <person name="De Vos L."/>
            <person name="Chen L."/>
            <person name="Duong T.A."/>
            <person name="Gao Y."/>
            <person name="Hammerbacher A."/>
            <person name="Kikkert J.R."/>
            <person name="Li Y."/>
            <person name="Li H."/>
            <person name="Li K."/>
            <person name="Li Q."/>
            <person name="Liu X."/>
            <person name="Ma X."/>
            <person name="Naidoo K."/>
            <person name="Pethybridge S.J."/>
            <person name="Sun J."/>
            <person name="Steenkamp E.T."/>
            <person name="van der Nest M.A."/>
            <person name="van Wyk S."/>
            <person name="Wingfield M.J."/>
            <person name="Xiong C."/>
            <person name="Yue Q."/>
            <person name="Zhang X."/>
        </authorList>
    </citation>
    <scope>NUCLEOTIDE SEQUENCE [LARGE SCALE GENOMIC DNA]</scope>
    <source>
        <strain evidence="7 8">BP6252</strain>
    </source>
</reference>